<evidence type="ECO:0000313" key="3">
    <source>
        <dbReference type="Proteomes" id="UP001272137"/>
    </source>
</evidence>
<reference evidence="2" key="1">
    <citation type="submission" date="2018-08" db="EMBL/GenBank/DDBJ databases">
        <title>Identification of Burkholderia cepacia strains that express a Burkholderia pseudomallei-like capsular polysaccharide.</title>
        <authorList>
            <person name="Burtnick M.N."/>
            <person name="Vongsouvath M."/>
            <person name="Newton P."/>
            <person name="Wuthiekanun V."/>
            <person name="Limmathurotsakul D."/>
            <person name="Brett P.J."/>
            <person name="Chantratita N."/>
            <person name="Dance D.A."/>
        </authorList>
    </citation>
    <scope>NUCLEOTIDE SEQUENCE</scope>
    <source>
        <strain evidence="2">SBXCC001</strain>
    </source>
</reference>
<accession>A0AAW9CRK5</accession>
<dbReference type="AlphaFoldDB" id="A0AAW9CRK5"/>
<feature type="region of interest" description="Disordered" evidence="1">
    <location>
        <begin position="1"/>
        <end position="50"/>
    </location>
</feature>
<evidence type="ECO:0000313" key="2">
    <source>
        <dbReference type="EMBL" id="MDW9251254.1"/>
    </source>
</evidence>
<evidence type="ECO:0000256" key="1">
    <source>
        <dbReference type="SAM" id="MobiDB-lite"/>
    </source>
</evidence>
<gene>
    <name evidence="2" type="ORF">C7S16_5056</name>
</gene>
<dbReference type="EMBL" id="QXCT01000001">
    <property type="protein sequence ID" value="MDW9251254.1"/>
    <property type="molecule type" value="Genomic_DNA"/>
</dbReference>
<dbReference type="Proteomes" id="UP001272137">
    <property type="component" value="Unassembled WGS sequence"/>
</dbReference>
<organism evidence="2 3">
    <name type="scientific">Burkholderia thailandensis</name>
    <dbReference type="NCBI Taxonomy" id="57975"/>
    <lineage>
        <taxon>Bacteria</taxon>
        <taxon>Pseudomonadati</taxon>
        <taxon>Pseudomonadota</taxon>
        <taxon>Betaproteobacteria</taxon>
        <taxon>Burkholderiales</taxon>
        <taxon>Burkholderiaceae</taxon>
        <taxon>Burkholderia</taxon>
        <taxon>pseudomallei group</taxon>
    </lineage>
</organism>
<name>A0AAW9CRK5_BURTH</name>
<protein>
    <submittedName>
        <fullName evidence="2">Uncharacterized protein</fullName>
    </submittedName>
</protein>
<proteinExistence type="predicted"/>
<sequence>MSRRVRDSTIRSTKPRAFAPPGRGPPRRRHSPDGAAAVDTNARYAPRHSR</sequence>
<comment type="caution">
    <text evidence="2">The sequence shown here is derived from an EMBL/GenBank/DDBJ whole genome shotgun (WGS) entry which is preliminary data.</text>
</comment>